<dbReference type="Gene3D" id="2.70.98.10">
    <property type="match status" value="1"/>
</dbReference>
<dbReference type="PATRIC" id="fig|1333857.3.peg.1494"/>
<reference evidence="1 2" key="1">
    <citation type="journal article" date="2013" name="Genome Announc.">
        <title>Whole-genome sequences of five oyster-associated bacteria show potential for crude oil hydrocarbon degradation.</title>
        <authorList>
            <person name="Chauhan A."/>
            <person name="Green S."/>
            <person name="Pathak A."/>
            <person name="Thomas J."/>
            <person name="Venkatramanan R."/>
        </authorList>
    </citation>
    <scope>NUCLEOTIDE SEQUENCE [LARGE SCALE GENOMIC DNA]</scope>
    <source>
        <strain evidence="1 2">MF109</strain>
    </source>
</reference>
<comment type="caution">
    <text evidence="1">The sequence shown here is derived from an EMBL/GenBank/DDBJ whole genome shotgun (WGS) entry which is preliminary data.</text>
</comment>
<evidence type="ECO:0000313" key="2">
    <source>
        <dbReference type="Proteomes" id="UP000016033"/>
    </source>
</evidence>
<evidence type="ECO:0000313" key="1">
    <source>
        <dbReference type="EMBL" id="EQM79562.1"/>
    </source>
</evidence>
<accession>T5KQD7</accession>
<evidence type="ECO:0008006" key="3">
    <source>
        <dbReference type="Google" id="ProtNLM"/>
    </source>
</evidence>
<dbReference type="InterPro" id="IPR014718">
    <property type="entry name" value="GH-type_carb-bd"/>
</dbReference>
<dbReference type="GO" id="GO:0005975">
    <property type="term" value="P:carbohydrate metabolic process"/>
    <property type="evidence" value="ECO:0007669"/>
    <property type="project" value="InterPro"/>
</dbReference>
<sequence>MTALSFGAIDLADGARANSLRGAEEWLHQPVGERTPTDFTATSLGGWDEMLPTIDACRVPRGNGFEEWGDHGEAWNRRWAGDGGSHAVEVDGMTLRRRIHHDSTGARLDYSLTSDEVRPVQWAAHPQFIWTPGTIIELGAAAPWRRVYPTDMTRVIEADNDPAALLDSLAGAKWWSTTPIDRIVLRRPDRTGLRVSWDAESLPCVALWIDPGTFASAPVIAIEPALTPYDSLADAVEAGAAPTVGPGRPLSWWLHLEEIG</sequence>
<dbReference type="EMBL" id="ATAO01000168">
    <property type="protein sequence ID" value="EQM79562.1"/>
    <property type="molecule type" value="Genomic_DNA"/>
</dbReference>
<proteinExistence type="predicted"/>
<dbReference type="GO" id="GO:0003824">
    <property type="term" value="F:catalytic activity"/>
    <property type="evidence" value="ECO:0007669"/>
    <property type="project" value="InterPro"/>
</dbReference>
<protein>
    <recommendedName>
        <fullName evidence="3">Aldose 1-epimerase</fullName>
    </recommendedName>
</protein>
<dbReference type="Proteomes" id="UP000016033">
    <property type="component" value="Unassembled WGS sequence"/>
</dbReference>
<dbReference type="RefSeq" id="WP_021199458.1">
    <property type="nucleotide sequence ID" value="NZ_ATAO01000168.1"/>
</dbReference>
<organism evidence="1 2">
    <name type="scientific">Microbacterium maritypicum MF109</name>
    <dbReference type="NCBI Taxonomy" id="1333857"/>
    <lineage>
        <taxon>Bacteria</taxon>
        <taxon>Bacillati</taxon>
        <taxon>Actinomycetota</taxon>
        <taxon>Actinomycetes</taxon>
        <taxon>Micrococcales</taxon>
        <taxon>Microbacteriaceae</taxon>
        <taxon>Microbacterium</taxon>
    </lineage>
</organism>
<dbReference type="GO" id="GO:0030246">
    <property type="term" value="F:carbohydrate binding"/>
    <property type="evidence" value="ECO:0007669"/>
    <property type="project" value="InterPro"/>
</dbReference>
<gene>
    <name evidence="1" type="ORF">L687_15920</name>
</gene>
<dbReference type="SUPFAM" id="SSF74650">
    <property type="entry name" value="Galactose mutarotase-like"/>
    <property type="match status" value="1"/>
</dbReference>
<name>T5KQD7_MICMQ</name>
<dbReference type="InterPro" id="IPR011013">
    <property type="entry name" value="Gal_mutarotase_sf_dom"/>
</dbReference>
<dbReference type="AlphaFoldDB" id="T5KQD7"/>